<keyword evidence="3 7" id="KW-0507">mRNA processing</keyword>
<comment type="caution">
    <text evidence="9">The sequence shown here is derived from an EMBL/GenBank/DDBJ whole genome shotgun (WGS) entry which is preliminary data.</text>
</comment>
<dbReference type="OrthoDB" id="190958at2759"/>
<protein>
    <recommendedName>
        <fullName evidence="7">Pre-mRNA-splicing factor 38</fullName>
    </recommendedName>
</protein>
<dbReference type="GO" id="GO:0000398">
    <property type="term" value="P:mRNA splicing, via spliceosome"/>
    <property type="evidence" value="ECO:0007669"/>
    <property type="project" value="UniProtKB-UniRule"/>
</dbReference>
<gene>
    <name evidence="9" type="ORF">IV203_028521</name>
</gene>
<evidence type="ECO:0000313" key="10">
    <source>
        <dbReference type="Proteomes" id="UP000693970"/>
    </source>
</evidence>
<keyword evidence="6 7" id="KW-0539">Nucleus</keyword>
<reference evidence="9" key="1">
    <citation type="journal article" date="2021" name="Sci. Rep.">
        <title>Diploid genomic architecture of Nitzschia inconspicua, an elite biomass production diatom.</title>
        <authorList>
            <person name="Oliver A."/>
            <person name="Podell S."/>
            <person name="Pinowska A."/>
            <person name="Traller J.C."/>
            <person name="Smith S.R."/>
            <person name="McClure R."/>
            <person name="Beliaev A."/>
            <person name="Bohutskyi P."/>
            <person name="Hill E.A."/>
            <person name="Rabines A."/>
            <person name="Zheng H."/>
            <person name="Allen L.Z."/>
            <person name="Kuo A."/>
            <person name="Grigoriev I.V."/>
            <person name="Allen A.E."/>
            <person name="Hazlebeck D."/>
            <person name="Allen E.E."/>
        </authorList>
    </citation>
    <scope>NUCLEOTIDE SEQUENCE</scope>
    <source>
        <strain evidence="9">Hildebrandi</strain>
    </source>
</reference>
<name>A0A9K3LSR8_9STRA</name>
<keyword evidence="10" id="KW-1185">Reference proteome</keyword>
<dbReference type="GO" id="GO:0005681">
    <property type="term" value="C:spliceosomal complex"/>
    <property type="evidence" value="ECO:0007669"/>
    <property type="project" value="UniProtKB-KW"/>
</dbReference>
<evidence type="ECO:0000256" key="1">
    <source>
        <dbReference type="ARBA" id="ARBA00004123"/>
    </source>
</evidence>
<evidence type="ECO:0000256" key="4">
    <source>
        <dbReference type="ARBA" id="ARBA00022728"/>
    </source>
</evidence>
<keyword evidence="4 7" id="KW-0747">Spliceosome</keyword>
<sequence>MANLTDPLIRAIQGSDPQNVMEYIVRQKIYDTRYWKEECFGLSAADVLEKAAELKCVGGSYGANARPTKFLCLTLKLLQLQPDLELIEQFITQDHFKYLKALGAFYLRLTGRPQHIYQQLEPLYENYCKIRYRDVNEWRLLHMDEFIDTLLTKNHACGIAMPRLPRRQLLQQEGYLDDSEDEQDNYNDDDGNNPEKFGRRLSPALRKKVHEAGGIREYLKQRVDEELKTTNGKDSAGNGQAVALWKRYYGDVDWHTEPKNKSEENEDTIEESNNNNNNNKNKKRKKDGSSQYGSLFKKSKKQQEPKDAPAVSEVNLNVKKQPEEGSDEFWNEQRALLGLKPLK</sequence>
<keyword evidence="5 7" id="KW-0508">mRNA splicing</keyword>
<dbReference type="EMBL" id="JAGRRH010000007">
    <property type="protein sequence ID" value="KAG7365851.1"/>
    <property type="molecule type" value="Genomic_DNA"/>
</dbReference>
<dbReference type="InterPro" id="IPR005037">
    <property type="entry name" value="PRP38"/>
</dbReference>
<evidence type="ECO:0000256" key="8">
    <source>
        <dbReference type="SAM" id="MobiDB-lite"/>
    </source>
</evidence>
<feature type="region of interest" description="Disordered" evidence="8">
    <location>
        <begin position="176"/>
        <end position="204"/>
    </location>
</feature>
<feature type="region of interest" description="Disordered" evidence="8">
    <location>
        <begin position="254"/>
        <end position="331"/>
    </location>
</feature>
<dbReference type="Proteomes" id="UP000693970">
    <property type="component" value="Unassembled WGS sequence"/>
</dbReference>
<evidence type="ECO:0000313" key="9">
    <source>
        <dbReference type="EMBL" id="KAG7365851.1"/>
    </source>
</evidence>
<feature type="compositionally biased region" description="Acidic residues" evidence="8">
    <location>
        <begin position="176"/>
        <end position="192"/>
    </location>
</feature>
<accession>A0A9K3LSR8</accession>
<evidence type="ECO:0000256" key="7">
    <source>
        <dbReference type="RuleBase" id="RU367025"/>
    </source>
</evidence>
<reference evidence="9" key="2">
    <citation type="submission" date="2021-04" db="EMBL/GenBank/DDBJ databases">
        <authorList>
            <person name="Podell S."/>
        </authorList>
    </citation>
    <scope>NUCLEOTIDE SEQUENCE</scope>
    <source>
        <strain evidence="9">Hildebrandi</strain>
    </source>
</reference>
<organism evidence="9 10">
    <name type="scientific">Nitzschia inconspicua</name>
    <dbReference type="NCBI Taxonomy" id="303405"/>
    <lineage>
        <taxon>Eukaryota</taxon>
        <taxon>Sar</taxon>
        <taxon>Stramenopiles</taxon>
        <taxon>Ochrophyta</taxon>
        <taxon>Bacillariophyta</taxon>
        <taxon>Bacillariophyceae</taxon>
        <taxon>Bacillariophycidae</taxon>
        <taxon>Bacillariales</taxon>
        <taxon>Bacillariaceae</taxon>
        <taxon>Nitzschia</taxon>
    </lineage>
</organism>
<evidence type="ECO:0000256" key="6">
    <source>
        <dbReference type="ARBA" id="ARBA00023242"/>
    </source>
</evidence>
<dbReference type="AlphaFoldDB" id="A0A9K3LSR8"/>
<comment type="similarity">
    <text evidence="2 7">Belongs to the PRP38 family.</text>
</comment>
<evidence type="ECO:0000256" key="5">
    <source>
        <dbReference type="ARBA" id="ARBA00023187"/>
    </source>
</evidence>
<evidence type="ECO:0000256" key="3">
    <source>
        <dbReference type="ARBA" id="ARBA00022664"/>
    </source>
</evidence>
<dbReference type="Pfam" id="PF03371">
    <property type="entry name" value="PRP38"/>
    <property type="match status" value="1"/>
</dbReference>
<feature type="compositionally biased region" description="Basic and acidic residues" evidence="8">
    <location>
        <begin position="254"/>
        <end position="263"/>
    </location>
</feature>
<comment type="subcellular location">
    <subcellularLocation>
        <location evidence="1 7">Nucleus</location>
    </subcellularLocation>
</comment>
<dbReference type="PANTHER" id="PTHR23142">
    <property type="entry name" value="PRE-MRNA-SPLICING FACTOR 38A-RELATED"/>
    <property type="match status" value="1"/>
</dbReference>
<evidence type="ECO:0000256" key="2">
    <source>
        <dbReference type="ARBA" id="ARBA00006164"/>
    </source>
</evidence>
<proteinExistence type="inferred from homology"/>
<comment type="function">
    <text evidence="7">Required for pre-mRNA splicing.</text>
</comment>